<name>A0ACC0C4X2_CATRO</name>
<sequence>MGSQQKDQIIHISNKEEEDFLRVMQLPSGVVLSMMGFLLLPCRSFLWIKYNLSLGTYHLKDAILEGGIPFNRAHGMHAFEYPAKDSRFNELFNKGMYNHTCIAMKRLVQVYNGFEGVKQVVDVGGGFGATLGCIISKYPNIHAINFDLPHVIQNAPPRPGVEFVGGDMFESVPKGEVILMKWILHDWSDEHCVKLLKNCYKALPETSKVIVVETVLPETPEDGNIISKIGFQTDLCMMSINPGGKERTLKEFELVAKQAGFTSIQPICRAYSDWREQIIHISNKEEEDFLRVMQLPSGIVLPMVLKAAIELDLFQIMAKSGPNAQLSAAEIASNLPTKNPEAPVMLDRMMRFLANSSFLGCSVVTDEDGSSKRLYNLASICKNFLPNEDGVSLAPLYHLKDAILEGGIPFNRAHGMHAFEYPAKDSRFNEVFNKGMYNHTCIAMERLVQVYNGFEGVKQIVDVGGGFGATLGCIISKYPNIHAINFDLPHVIENAPPRPGVEFIGGDMFESVPKGEVILMKWILHDWSDEHCVKLLKNCYKALPETSKVIVVESILPETPEDGHILAKIGFQSDMSMMSINPGGKERTHKEFELVAKQAGFTSIQPICRAYSDWVIEFYKN</sequence>
<dbReference type="EMBL" id="CM044701">
    <property type="protein sequence ID" value="KAI5679981.1"/>
    <property type="molecule type" value="Genomic_DNA"/>
</dbReference>
<proteinExistence type="predicted"/>
<dbReference type="Proteomes" id="UP001060085">
    <property type="component" value="Linkage Group LG01"/>
</dbReference>
<accession>A0ACC0C4X2</accession>
<gene>
    <name evidence="1" type="ORF">M9H77_01208</name>
</gene>
<evidence type="ECO:0000313" key="1">
    <source>
        <dbReference type="EMBL" id="KAI5679981.1"/>
    </source>
</evidence>
<comment type="caution">
    <text evidence="1">The sequence shown here is derived from an EMBL/GenBank/DDBJ whole genome shotgun (WGS) entry which is preliminary data.</text>
</comment>
<keyword evidence="2" id="KW-1185">Reference proteome</keyword>
<reference evidence="2" key="1">
    <citation type="journal article" date="2023" name="Nat. Plants">
        <title>Single-cell RNA sequencing provides a high-resolution roadmap for understanding the multicellular compartmentation of specialized metabolism.</title>
        <authorList>
            <person name="Sun S."/>
            <person name="Shen X."/>
            <person name="Li Y."/>
            <person name="Li Y."/>
            <person name="Wang S."/>
            <person name="Li R."/>
            <person name="Zhang H."/>
            <person name="Shen G."/>
            <person name="Guo B."/>
            <person name="Wei J."/>
            <person name="Xu J."/>
            <person name="St-Pierre B."/>
            <person name="Chen S."/>
            <person name="Sun C."/>
        </authorList>
    </citation>
    <scope>NUCLEOTIDE SEQUENCE [LARGE SCALE GENOMIC DNA]</scope>
</reference>
<organism evidence="1 2">
    <name type="scientific">Catharanthus roseus</name>
    <name type="common">Madagascar periwinkle</name>
    <name type="synonym">Vinca rosea</name>
    <dbReference type="NCBI Taxonomy" id="4058"/>
    <lineage>
        <taxon>Eukaryota</taxon>
        <taxon>Viridiplantae</taxon>
        <taxon>Streptophyta</taxon>
        <taxon>Embryophyta</taxon>
        <taxon>Tracheophyta</taxon>
        <taxon>Spermatophyta</taxon>
        <taxon>Magnoliopsida</taxon>
        <taxon>eudicotyledons</taxon>
        <taxon>Gunneridae</taxon>
        <taxon>Pentapetalae</taxon>
        <taxon>asterids</taxon>
        <taxon>lamiids</taxon>
        <taxon>Gentianales</taxon>
        <taxon>Apocynaceae</taxon>
        <taxon>Rauvolfioideae</taxon>
        <taxon>Vinceae</taxon>
        <taxon>Catharanthinae</taxon>
        <taxon>Catharanthus</taxon>
    </lineage>
</organism>
<protein>
    <submittedName>
        <fullName evidence="1">Uncharacterized protein</fullName>
    </submittedName>
</protein>
<evidence type="ECO:0000313" key="2">
    <source>
        <dbReference type="Proteomes" id="UP001060085"/>
    </source>
</evidence>